<dbReference type="PIRSF" id="PIRSF007313">
    <property type="entry name" value="PhnI"/>
    <property type="match status" value="1"/>
</dbReference>
<name>A0A6N7IWH9_9FIRM</name>
<dbReference type="InterPro" id="IPR008773">
    <property type="entry name" value="PhnI"/>
</dbReference>
<evidence type="ECO:0000313" key="2">
    <source>
        <dbReference type="Proteomes" id="UP000441717"/>
    </source>
</evidence>
<evidence type="ECO:0000313" key="1">
    <source>
        <dbReference type="EMBL" id="MQL53518.1"/>
    </source>
</evidence>
<dbReference type="EMBL" id="WHYR01000053">
    <property type="protein sequence ID" value="MQL53518.1"/>
    <property type="molecule type" value="Genomic_DNA"/>
</dbReference>
<organism evidence="1 2">
    <name type="scientific">Desulfofundulus thermobenzoicus</name>
    <dbReference type="NCBI Taxonomy" id="29376"/>
    <lineage>
        <taxon>Bacteria</taxon>
        <taxon>Bacillati</taxon>
        <taxon>Bacillota</taxon>
        <taxon>Clostridia</taxon>
        <taxon>Eubacteriales</taxon>
        <taxon>Peptococcaceae</taxon>
        <taxon>Desulfofundulus</taxon>
    </lineage>
</organism>
<protein>
    <submittedName>
        <fullName evidence="1">Carbon-phosphorus lyase</fullName>
    </submittedName>
</protein>
<proteinExistence type="predicted"/>
<dbReference type="RefSeq" id="WP_341474024.1">
    <property type="nucleotide sequence ID" value="NZ_WHYR01000053.1"/>
</dbReference>
<gene>
    <name evidence="1" type="ORF">GFC01_14865</name>
</gene>
<keyword evidence="2" id="KW-1185">Reference proteome</keyword>
<reference evidence="1 2" key="1">
    <citation type="submission" date="2019-10" db="EMBL/GenBank/DDBJ databases">
        <title>Comparative genomics of sulfur disproportionating microorganisms.</title>
        <authorList>
            <person name="Ward L.M."/>
            <person name="Bertran E."/>
            <person name="Johnston D."/>
        </authorList>
    </citation>
    <scope>NUCLEOTIDE SEQUENCE [LARGE SCALE GENOMIC DNA]</scope>
    <source>
        <strain evidence="1 2">DSM 14055</strain>
    </source>
</reference>
<sequence>MGYVAVRGGTEAITEAMKMLRYFRLKGGSRPLEVRQIQEQLRLAVDRVMSEGSLYAPFHAALALKQAEGDTIEASFILRAYRSTLPRSYVSLPADTRQMRILRRISAAFKDIPGGQLLGPTRDYTQRLLDFTLVEEGEKQVAEFIEEYLKDLDIPEEIPSFPKVIELLRLEGLLAEEEPVKPEPPDITREPLTFPAPRQAALQVLARGETGGLLALAYSSMKGYGDIHPTIGELRVGYVPLRLKDSWGREVYAGRVLVTEAEVIARLEAVGEKGKPQFTLGYGLCFGHNELKAISMAVLDRAMRSTKPQVPAEDQEFVLSIVDGIESSGFAAHYKLPHYITFQSDLDRLRTARRYKGGEVE</sequence>
<accession>A0A6N7IWH9</accession>
<dbReference type="Pfam" id="PF05861">
    <property type="entry name" value="PhnI"/>
    <property type="match status" value="1"/>
</dbReference>
<dbReference type="AlphaFoldDB" id="A0A6N7IWH9"/>
<dbReference type="GO" id="GO:0019634">
    <property type="term" value="P:organic phosphonate metabolic process"/>
    <property type="evidence" value="ECO:0007669"/>
    <property type="project" value="InterPro"/>
</dbReference>
<comment type="caution">
    <text evidence="1">The sequence shown here is derived from an EMBL/GenBank/DDBJ whole genome shotgun (WGS) entry which is preliminary data.</text>
</comment>
<dbReference type="Proteomes" id="UP000441717">
    <property type="component" value="Unassembled WGS sequence"/>
</dbReference>
<dbReference type="GO" id="GO:0016829">
    <property type="term" value="F:lyase activity"/>
    <property type="evidence" value="ECO:0007669"/>
    <property type="project" value="UniProtKB-KW"/>
</dbReference>
<keyword evidence="1" id="KW-0456">Lyase</keyword>